<evidence type="ECO:0000256" key="4">
    <source>
        <dbReference type="ARBA" id="ARBA00022723"/>
    </source>
</evidence>
<evidence type="ECO:0000256" key="3">
    <source>
        <dbReference type="ARBA" id="ARBA00022553"/>
    </source>
</evidence>
<dbReference type="Pfam" id="PF02878">
    <property type="entry name" value="PGM_PMM_I"/>
    <property type="match status" value="1"/>
</dbReference>
<dbReference type="InterPro" id="IPR005846">
    <property type="entry name" value="A-D-PHexomutase_a/b/a-III"/>
</dbReference>
<name>A0ABQ2WIV3_9ALTE</name>
<dbReference type="Gene3D" id="3.40.120.10">
    <property type="entry name" value="Alpha-D-Glucose-1,6-Bisphosphate, subunit A, domain 3"/>
    <property type="match status" value="3"/>
</dbReference>
<dbReference type="InterPro" id="IPR050060">
    <property type="entry name" value="Phosphoglucosamine_mutase"/>
</dbReference>
<dbReference type="Pfam" id="PF02879">
    <property type="entry name" value="PGM_PMM_II"/>
    <property type="match status" value="1"/>
</dbReference>
<organism evidence="12 13">
    <name type="scientific">Alishewanella tabrizica</name>
    <dbReference type="NCBI Taxonomy" id="671278"/>
    <lineage>
        <taxon>Bacteria</taxon>
        <taxon>Pseudomonadati</taxon>
        <taxon>Pseudomonadota</taxon>
        <taxon>Gammaproteobacteria</taxon>
        <taxon>Alteromonadales</taxon>
        <taxon>Alteromonadaceae</taxon>
        <taxon>Alishewanella</taxon>
    </lineage>
</organism>
<evidence type="ECO:0000256" key="6">
    <source>
        <dbReference type="ARBA" id="ARBA00023235"/>
    </source>
</evidence>
<accession>A0ABQ2WIV3</accession>
<proteinExistence type="inferred from homology"/>
<dbReference type="PANTHER" id="PTHR42946">
    <property type="entry name" value="PHOSPHOHEXOSE MUTASE"/>
    <property type="match status" value="1"/>
</dbReference>
<evidence type="ECO:0000313" key="12">
    <source>
        <dbReference type="EMBL" id="GGW58717.1"/>
    </source>
</evidence>
<dbReference type="Pfam" id="PF00408">
    <property type="entry name" value="PGM_PMM_IV"/>
    <property type="match status" value="1"/>
</dbReference>
<keyword evidence="4 7" id="KW-0479">Metal-binding</keyword>
<keyword evidence="6" id="KW-0413">Isomerase</keyword>
<dbReference type="Proteomes" id="UP000634667">
    <property type="component" value="Unassembled WGS sequence"/>
</dbReference>
<dbReference type="InterPro" id="IPR036900">
    <property type="entry name" value="A-D-PHexomutase_C_sf"/>
</dbReference>
<feature type="domain" description="Alpha-D-phosphohexomutase C-terminal" evidence="8">
    <location>
        <begin position="413"/>
        <end position="451"/>
    </location>
</feature>
<evidence type="ECO:0000256" key="7">
    <source>
        <dbReference type="RuleBase" id="RU004326"/>
    </source>
</evidence>
<evidence type="ECO:0000256" key="5">
    <source>
        <dbReference type="ARBA" id="ARBA00022842"/>
    </source>
</evidence>
<dbReference type="RefSeq" id="WP_189481804.1">
    <property type="nucleotide sequence ID" value="NZ_BMYR01000005.1"/>
</dbReference>
<evidence type="ECO:0000259" key="10">
    <source>
        <dbReference type="Pfam" id="PF02879"/>
    </source>
</evidence>
<dbReference type="InterPro" id="IPR016066">
    <property type="entry name" value="A-D-PHexomutase_CS"/>
</dbReference>
<dbReference type="InterPro" id="IPR005845">
    <property type="entry name" value="A-D-PHexomutase_a/b/a-II"/>
</dbReference>
<dbReference type="PROSITE" id="PS00710">
    <property type="entry name" value="PGM_PMM"/>
    <property type="match status" value="1"/>
</dbReference>
<keyword evidence="3" id="KW-0597">Phosphoprotein</keyword>
<comment type="caution">
    <text evidence="12">The sequence shown here is derived from an EMBL/GenBank/DDBJ whole genome shotgun (WGS) entry which is preliminary data.</text>
</comment>
<keyword evidence="5 7" id="KW-0460">Magnesium</keyword>
<evidence type="ECO:0000259" key="11">
    <source>
        <dbReference type="Pfam" id="PF02880"/>
    </source>
</evidence>
<protein>
    <submittedName>
        <fullName evidence="12">Phosphomannomutase</fullName>
    </submittedName>
</protein>
<dbReference type="InterPro" id="IPR016055">
    <property type="entry name" value="A-D-PHexomutase_a/b/a-I/II/III"/>
</dbReference>
<dbReference type="EMBL" id="BMYR01000005">
    <property type="protein sequence ID" value="GGW58717.1"/>
    <property type="molecule type" value="Genomic_DNA"/>
</dbReference>
<dbReference type="InterPro" id="IPR005844">
    <property type="entry name" value="A-D-PHexomutase_a/b/a-I"/>
</dbReference>
<dbReference type="Gene3D" id="3.30.310.50">
    <property type="entry name" value="Alpha-D-phosphohexomutase, C-terminal domain"/>
    <property type="match status" value="1"/>
</dbReference>
<comment type="cofactor">
    <cofactor evidence="1">
        <name>Mg(2+)</name>
        <dbReference type="ChEBI" id="CHEBI:18420"/>
    </cofactor>
</comment>
<comment type="similarity">
    <text evidence="2 7">Belongs to the phosphohexose mutase family.</text>
</comment>
<evidence type="ECO:0000259" key="8">
    <source>
        <dbReference type="Pfam" id="PF00408"/>
    </source>
</evidence>
<evidence type="ECO:0000259" key="9">
    <source>
        <dbReference type="Pfam" id="PF02878"/>
    </source>
</evidence>
<dbReference type="InterPro" id="IPR005843">
    <property type="entry name" value="A-D-PHexomutase_C"/>
</dbReference>
<feature type="domain" description="Alpha-D-phosphohexomutase alpha/beta/alpha" evidence="11">
    <location>
        <begin position="260"/>
        <end position="374"/>
    </location>
</feature>
<evidence type="ECO:0000256" key="1">
    <source>
        <dbReference type="ARBA" id="ARBA00001946"/>
    </source>
</evidence>
<feature type="domain" description="Alpha-D-phosphohexomutase alpha/beta/alpha" evidence="10">
    <location>
        <begin position="158"/>
        <end position="255"/>
    </location>
</feature>
<dbReference type="SUPFAM" id="SSF53738">
    <property type="entry name" value="Phosphoglucomutase, first 3 domains"/>
    <property type="match status" value="3"/>
</dbReference>
<dbReference type="Pfam" id="PF02880">
    <property type="entry name" value="PGM_PMM_III"/>
    <property type="match status" value="1"/>
</dbReference>
<gene>
    <name evidence="12" type="ORF">GCM10008111_13390</name>
</gene>
<evidence type="ECO:0000256" key="2">
    <source>
        <dbReference type="ARBA" id="ARBA00010231"/>
    </source>
</evidence>
<reference evidence="13" key="1">
    <citation type="journal article" date="2019" name="Int. J. Syst. Evol. Microbiol.">
        <title>The Global Catalogue of Microorganisms (GCM) 10K type strain sequencing project: providing services to taxonomists for standard genome sequencing and annotation.</title>
        <authorList>
            <consortium name="The Broad Institute Genomics Platform"/>
            <consortium name="The Broad Institute Genome Sequencing Center for Infectious Disease"/>
            <person name="Wu L."/>
            <person name="Ma J."/>
        </authorList>
    </citation>
    <scope>NUCLEOTIDE SEQUENCE [LARGE SCALE GENOMIC DNA]</scope>
    <source>
        <strain evidence="13">KCTC 23723</strain>
    </source>
</reference>
<evidence type="ECO:0000313" key="13">
    <source>
        <dbReference type="Proteomes" id="UP000634667"/>
    </source>
</evidence>
<feature type="domain" description="Alpha-D-phosphohexomutase alpha/beta/alpha" evidence="9">
    <location>
        <begin position="14"/>
        <end position="138"/>
    </location>
</feature>
<dbReference type="SUPFAM" id="SSF55957">
    <property type="entry name" value="Phosphoglucomutase, C-terminal domain"/>
    <property type="match status" value="1"/>
</dbReference>
<sequence>MTTLNSVLANSHVAFGTSGARGLVTDFTDNVCAAFTQSFVRTMQQDFTFSAVAIGIDNRPSSPAMAAACIGLLHAMGIKAEYYGVLPTPALAYQAMQDKIPAIMITGSHIPFDRNGIKFYRPDGEISKADEVAILTVIEPLLAFKATLPAVDPTATQGYIDRYLNVYAPKLLAGKHIGIYEHSSAGRELYYRVFEALGAKVTRLERSDVFVPIDTEAVTQADIDKGLLWAKEYAFDAIFSTDGDGDRPLIADEQGNWLRGDIVGLLCAQALGIDALAVPVSCNTAIEHSGVFDKVLRTKIGSPYVIAAFADLLAYTRVAGFEANGGFLLGSDILLNNNELKALPTRDALLPVLALLALAGERPLSALVDALPKRVTASDRLQEVPVSWSKAFIARISESPDAFIVDLGLAVGINNIDTTDGLRITLENNDIIHLRPSGNAPELRCYAESKNELMAIKLVNLALSNVKKSFFDNISN</sequence>
<dbReference type="CDD" id="cd03088">
    <property type="entry name" value="ManB"/>
    <property type="match status" value="1"/>
</dbReference>
<keyword evidence="13" id="KW-1185">Reference proteome</keyword>
<dbReference type="PANTHER" id="PTHR42946:SF1">
    <property type="entry name" value="PHOSPHOGLUCOMUTASE (ALPHA-D-GLUCOSE-1,6-BISPHOSPHATE-DEPENDENT)"/>
    <property type="match status" value="1"/>
</dbReference>